<feature type="coiled-coil region" evidence="1">
    <location>
        <begin position="167"/>
        <end position="194"/>
    </location>
</feature>
<evidence type="ECO:0000256" key="1">
    <source>
        <dbReference type="SAM" id="Coils"/>
    </source>
</evidence>
<evidence type="ECO:0000313" key="3">
    <source>
        <dbReference type="Proteomes" id="UP000501443"/>
    </source>
</evidence>
<dbReference type="EMBL" id="CP053543">
    <property type="protein sequence ID" value="QJY38329.1"/>
    <property type="molecule type" value="Genomic_DNA"/>
</dbReference>
<name>A0AAE7B0H8_9VIBR</name>
<protein>
    <recommendedName>
        <fullName evidence="4">Lipoprotein</fullName>
    </recommendedName>
</protein>
<dbReference type="RefSeq" id="WP_171802613.1">
    <property type="nucleotide sequence ID" value="NZ_CP053543.1"/>
</dbReference>
<evidence type="ECO:0000313" key="2">
    <source>
        <dbReference type="EMBL" id="QJY38329.1"/>
    </source>
</evidence>
<keyword evidence="1" id="KW-0175">Coiled coil</keyword>
<accession>A0AAE7B0H8</accession>
<sequence>MNKYMFIVAFGSLVAGCNSTPENPITFSIETLGSEAAQRGDGEFEYRSSVSITGISPPYSVGGLITVPGRELPDVLGVPITSSCSQIIETKYESDATRDDILHLAKAIEGVREQLTLRAINQTKSQGLKTLLESPENIETMSDNQKLLLKSQFDLSDITEGNVVSLQNSLETSIEKQSQEIAEATEEIIDLRQKKNIYIFRWNRASQSSMGGTAGDIASANKSSSSATSGYLIAADLRTSSMAYGDDFVLRQQSGTKDSGSDSIVDNTFVVNYTLGAKAHYFSEDQNISEAIRASLKLSIDDLQSLYGGQIISLIKAQSIAVETALQSSAAMGARGMSVAPVTTVYPYRFWGDSARSAARQAEMERNNHYTVFYSTRSNIGSIRLANELTSPHKFYCMQSVPKQGSISSVIPDRRGFEFCSPKGWETKAGRKELGKLSAHVWKPDLKNCIDFNQPINGTSQTIDDKS</sequence>
<dbReference type="PROSITE" id="PS51257">
    <property type="entry name" value="PROKAR_LIPOPROTEIN"/>
    <property type="match status" value="1"/>
</dbReference>
<reference evidence="2 3" key="1">
    <citation type="submission" date="2020-05" db="EMBL/GenBank/DDBJ databases">
        <title>First description outside Europe of the emergent pathogen for shellfish aquaculture Vibrio europaeus.</title>
        <authorList>
            <person name="Dubert J."/>
            <person name="Rojas R."/>
        </authorList>
    </citation>
    <scope>NUCLEOTIDE SEQUENCE [LARGE SCALE GENOMIC DNA]</scope>
    <source>
        <strain evidence="2 3">NPI-1</strain>
    </source>
</reference>
<dbReference type="AlphaFoldDB" id="A0AAE7B0H8"/>
<organism evidence="2 3">
    <name type="scientific">Vibrio europaeus</name>
    <dbReference type="NCBI Taxonomy" id="300876"/>
    <lineage>
        <taxon>Bacteria</taxon>
        <taxon>Pseudomonadati</taxon>
        <taxon>Pseudomonadota</taxon>
        <taxon>Gammaproteobacteria</taxon>
        <taxon>Vibrionales</taxon>
        <taxon>Vibrionaceae</taxon>
        <taxon>Vibrio</taxon>
        <taxon>Vibrio oreintalis group</taxon>
    </lineage>
</organism>
<proteinExistence type="predicted"/>
<evidence type="ECO:0008006" key="4">
    <source>
        <dbReference type="Google" id="ProtNLM"/>
    </source>
</evidence>
<gene>
    <name evidence="2" type="ORF">HOO69_17265</name>
</gene>
<dbReference type="Proteomes" id="UP000501443">
    <property type="component" value="Chromosome 2"/>
</dbReference>